<evidence type="ECO:0000313" key="3">
    <source>
        <dbReference type="Proteomes" id="UP000799438"/>
    </source>
</evidence>
<reference evidence="2" key="1">
    <citation type="journal article" date="2020" name="Stud. Mycol.">
        <title>101 Dothideomycetes genomes: a test case for predicting lifestyles and emergence of pathogens.</title>
        <authorList>
            <person name="Haridas S."/>
            <person name="Albert R."/>
            <person name="Binder M."/>
            <person name="Bloem J."/>
            <person name="Labutti K."/>
            <person name="Salamov A."/>
            <person name="Andreopoulos B."/>
            <person name="Baker S."/>
            <person name="Barry K."/>
            <person name="Bills G."/>
            <person name="Bluhm B."/>
            <person name="Cannon C."/>
            <person name="Castanera R."/>
            <person name="Culley D."/>
            <person name="Daum C."/>
            <person name="Ezra D."/>
            <person name="Gonzalez J."/>
            <person name="Henrissat B."/>
            <person name="Kuo A."/>
            <person name="Liang C."/>
            <person name="Lipzen A."/>
            <person name="Lutzoni F."/>
            <person name="Magnuson J."/>
            <person name="Mondo S."/>
            <person name="Nolan M."/>
            <person name="Ohm R."/>
            <person name="Pangilinan J."/>
            <person name="Park H.-J."/>
            <person name="Ramirez L."/>
            <person name="Alfaro M."/>
            <person name="Sun H."/>
            <person name="Tritt A."/>
            <person name="Yoshinaga Y."/>
            <person name="Zwiers L.-H."/>
            <person name="Turgeon B."/>
            <person name="Goodwin S."/>
            <person name="Spatafora J."/>
            <person name="Crous P."/>
            <person name="Grigoriev I."/>
        </authorList>
    </citation>
    <scope>NUCLEOTIDE SEQUENCE</scope>
    <source>
        <strain evidence="2">CBS 121167</strain>
    </source>
</reference>
<dbReference type="AlphaFoldDB" id="A0A6A6B4D4"/>
<protein>
    <submittedName>
        <fullName evidence="2">Uncharacterized protein</fullName>
    </submittedName>
</protein>
<proteinExistence type="predicted"/>
<evidence type="ECO:0000256" key="1">
    <source>
        <dbReference type="SAM" id="MobiDB-lite"/>
    </source>
</evidence>
<feature type="compositionally biased region" description="Basic and acidic residues" evidence="1">
    <location>
        <begin position="64"/>
        <end position="77"/>
    </location>
</feature>
<evidence type="ECO:0000313" key="2">
    <source>
        <dbReference type="EMBL" id="KAF2138125.1"/>
    </source>
</evidence>
<keyword evidence="3" id="KW-1185">Reference proteome</keyword>
<dbReference type="EMBL" id="ML995498">
    <property type="protein sequence ID" value="KAF2138125.1"/>
    <property type="molecule type" value="Genomic_DNA"/>
</dbReference>
<dbReference type="GeneID" id="54301893"/>
<accession>A0A6A6B4D4</accession>
<feature type="compositionally biased region" description="Polar residues" evidence="1">
    <location>
        <begin position="50"/>
        <end position="63"/>
    </location>
</feature>
<sequence>MSWDSALAVAVAIAIRNEDEASSFVFRVLISSCIRIRGLRSLEKGGATGLETSKAVTATTRQQSQEKDSEKGSEAAE</sequence>
<dbReference type="RefSeq" id="XP_033393838.1">
    <property type="nucleotide sequence ID" value="XM_033544397.1"/>
</dbReference>
<name>A0A6A6B4D4_9PEZI</name>
<organism evidence="2 3">
    <name type="scientific">Aplosporella prunicola CBS 121167</name>
    <dbReference type="NCBI Taxonomy" id="1176127"/>
    <lineage>
        <taxon>Eukaryota</taxon>
        <taxon>Fungi</taxon>
        <taxon>Dikarya</taxon>
        <taxon>Ascomycota</taxon>
        <taxon>Pezizomycotina</taxon>
        <taxon>Dothideomycetes</taxon>
        <taxon>Dothideomycetes incertae sedis</taxon>
        <taxon>Botryosphaeriales</taxon>
        <taxon>Aplosporellaceae</taxon>
        <taxon>Aplosporella</taxon>
    </lineage>
</organism>
<gene>
    <name evidence="2" type="ORF">K452DRAFT_321475</name>
</gene>
<feature type="region of interest" description="Disordered" evidence="1">
    <location>
        <begin position="50"/>
        <end position="77"/>
    </location>
</feature>
<dbReference type="Proteomes" id="UP000799438">
    <property type="component" value="Unassembled WGS sequence"/>
</dbReference>